<dbReference type="RefSeq" id="WP_307423588.1">
    <property type="nucleotide sequence ID" value="NZ_JAUSVK010000001.1"/>
</dbReference>
<evidence type="ECO:0000313" key="5">
    <source>
        <dbReference type="Proteomes" id="UP001237448"/>
    </source>
</evidence>
<dbReference type="EMBL" id="JAUSVK010000001">
    <property type="protein sequence ID" value="MDQ0391377.1"/>
    <property type="molecule type" value="Genomic_DNA"/>
</dbReference>
<dbReference type="Pfam" id="PF03972">
    <property type="entry name" value="MmgE_PrpD_N"/>
    <property type="match status" value="1"/>
</dbReference>
<dbReference type="InterPro" id="IPR042183">
    <property type="entry name" value="MmgE/PrpD_sf_1"/>
</dbReference>
<keyword evidence="5" id="KW-1185">Reference proteome</keyword>
<dbReference type="Proteomes" id="UP001237448">
    <property type="component" value="Unassembled WGS sequence"/>
</dbReference>
<dbReference type="PANTHER" id="PTHR16943:SF8">
    <property type="entry name" value="2-METHYLCITRATE DEHYDRATASE"/>
    <property type="match status" value="1"/>
</dbReference>
<reference evidence="4 5" key="1">
    <citation type="submission" date="2023-07" db="EMBL/GenBank/DDBJ databases">
        <title>Genomic Encyclopedia of Type Strains, Phase IV (KMG-IV): sequencing the most valuable type-strain genomes for metagenomic binning, comparative biology and taxonomic classification.</title>
        <authorList>
            <person name="Goeker M."/>
        </authorList>
    </citation>
    <scope>NUCLEOTIDE SEQUENCE [LARGE SCALE GENOMIC DNA]</scope>
    <source>
        <strain evidence="4 5">DSM 5896</strain>
    </source>
</reference>
<dbReference type="PANTHER" id="PTHR16943">
    <property type="entry name" value="2-METHYLCITRATE DEHYDRATASE-RELATED"/>
    <property type="match status" value="1"/>
</dbReference>
<evidence type="ECO:0000313" key="4">
    <source>
        <dbReference type="EMBL" id="MDQ0391377.1"/>
    </source>
</evidence>
<dbReference type="Gene3D" id="3.30.1330.120">
    <property type="entry name" value="2-methylcitrate dehydratase PrpD"/>
    <property type="match status" value="1"/>
</dbReference>
<dbReference type="SUPFAM" id="SSF103378">
    <property type="entry name" value="2-methylcitrate dehydratase PrpD"/>
    <property type="match status" value="1"/>
</dbReference>
<gene>
    <name evidence="4" type="ORF">J3R73_001169</name>
</gene>
<dbReference type="Gene3D" id="1.10.4100.10">
    <property type="entry name" value="2-methylcitrate dehydratase PrpD"/>
    <property type="match status" value="1"/>
</dbReference>
<dbReference type="InterPro" id="IPR045336">
    <property type="entry name" value="MmgE_PrpD_N"/>
</dbReference>
<dbReference type="Pfam" id="PF19305">
    <property type="entry name" value="MmgE_PrpD_C"/>
    <property type="match status" value="1"/>
</dbReference>
<dbReference type="InterPro" id="IPR045337">
    <property type="entry name" value="MmgE_PrpD_C"/>
</dbReference>
<name>A0ABU0F9T2_9HYPH</name>
<comment type="caution">
    <text evidence="4">The sequence shown here is derived from an EMBL/GenBank/DDBJ whole genome shotgun (WGS) entry which is preliminary data.</text>
</comment>
<proteinExistence type="inferred from homology"/>
<accession>A0ABU0F9T2</accession>
<feature type="domain" description="MmgE/PrpD N-terminal" evidence="2">
    <location>
        <begin position="5"/>
        <end position="224"/>
    </location>
</feature>
<sequence length="444" mass="46083">MTAFETLADFIRATSGGSVPPGTRHQAGIVLADTLGAILAGWREPEVAAICARYADAGSARVFGLGRRADAASAAFLTGFAGTAVELDEGNYAAGGHPAIHAVAAALAEWSTRPAVSGEEFLDAVLVGYEAGARTGMATRLRPAVHPHGTWGVIGAAAAVAKLRGFDSRKTLTALELAASLSLATSVTASVRGSAIRNIYAGVAAQNGLLACDLAEAGMSGEPDGIAVVFGEVTGAHFDRDKLVEDLGRRWLIDEPFLKLSSSCRETQGALAVLEALLAEGPVDPRAIEAITVTTFAPAAALKETGPVTAIGARFSIPFVLALRLCYGSVWIEAFAPERLQDPAIRALAARVRVVEDPAMTALLPAQRPCRLDIRLADGSVRTAQETDAPGDPVRPLPESALRDKFLRMTGEAGLTGGAAAWDGMMQLAKIADFGAFSRLFAQG</sequence>
<dbReference type="InterPro" id="IPR005656">
    <property type="entry name" value="MmgE_PrpD"/>
</dbReference>
<evidence type="ECO:0000259" key="2">
    <source>
        <dbReference type="Pfam" id="PF03972"/>
    </source>
</evidence>
<dbReference type="InterPro" id="IPR042188">
    <property type="entry name" value="MmgE/PrpD_sf_2"/>
</dbReference>
<evidence type="ECO:0000256" key="1">
    <source>
        <dbReference type="ARBA" id="ARBA00006174"/>
    </source>
</evidence>
<organism evidence="4 5">
    <name type="scientific">Labrys monachus</name>
    <dbReference type="NCBI Taxonomy" id="217067"/>
    <lineage>
        <taxon>Bacteria</taxon>
        <taxon>Pseudomonadati</taxon>
        <taxon>Pseudomonadota</taxon>
        <taxon>Alphaproteobacteria</taxon>
        <taxon>Hyphomicrobiales</taxon>
        <taxon>Xanthobacteraceae</taxon>
        <taxon>Labrys</taxon>
    </lineage>
</organism>
<dbReference type="InterPro" id="IPR036148">
    <property type="entry name" value="MmgE/PrpD_sf"/>
</dbReference>
<evidence type="ECO:0000259" key="3">
    <source>
        <dbReference type="Pfam" id="PF19305"/>
    </source>
</evidence>
<feature type="domain" description="MmgE/PrpD C-terminal" evidence="3">
    <location>
        <begin position="263"/>
        <end position="411"/>
    </location>
</feature>
<protein>
    <submittedName>
        <fullName evidence="4">2-methylcitrate dehydratase PrpD</fullName>
    </submittedName>
</protein>
<comment type="similarity">
    <text evidence="1">Belongs to the PrpD family.</text>
</comment>